<dbReference type="Proteomes" id="UP001251217">
    <property type="component" value="Unassembled WGS sequence"/>
</dbReference>
<dbReference type="EMBL" id="JAVDWW010000018">
    <property type="protein sequence ID" value="MDR7173043.1"/>
    <property type="molecule type" value="Genomic_DNA"/>
</dbReference>
<proteinExistence type="predicted"/>
<comment type="caution">
    <text evidence="1">The sequence shown here is derived from an EMBL/GenBank/DDBJ whole genome shotgun (WGS) entry which is preliminary data.</text>
</comment>
<evidence type="ECO:0000313" key="1">
    <source>
        <dbReference type="EMBL" id="MDR7173043.1"/>
    </source>
</evidence>
<name>A0ABU1XR57_9NOCA</name>
<accession>A0ABU1XR57</accession>
<sequence>MANRGFGSGRHALSMLQTAFEVESSMMVKYGVSPRIRHQAVTAPSTLFINAPSL</sequence>
<protein>
    <recommendedName>
        <fullName evidence="3">Acyl-CoA dehydrogenase-like protein</fullName>
    </recommendedName>
</protein>
<gene>
    <name evidence="1" type="ORF">J2W56_006809</name>
</gene>
<reference evidence="1 2" key="1">
    <citation type="submission" date="2023-07" db="EMBL/GenBank/DDBJ databases">
        <title>Sorghum-associated microbial communities from plants grown in Nebraska, USA.</title>
        <authorList>
            <person name="Schachtman D."/>
        </authorList>
    </citation>
    <scope>NUCLEOTIDE SEQUENCE [LARGE SCALE GENOMIC DNA]</scope>
    <source>
        <strain evidence="1 2">4272</strain>
    </source>
</reference>
<keyword evidence="2" id="KW-1185">Reference proteome</keyword>
<evidence type="ECO:0008006" key="3">
    <source>
        <dbReference type="Google" id="ProtNLM"/>
    </source>
</evidence>
<evidence type="ECO:0000313" key="2">
    <source>
        <dbReference type="Proteomes" id="UP001251217"/>
    </source>
</evidence>
<organism evidence="1 2">
    <name type="scientific">Nocardia kruczakiae</name>
    <dbReference type="NCBI Taxonomy" id="261477"/>
    <lineage>
        <taxon>Bacteria</taxon>
        <taxon>Bacillati</taxon>
        <taxon>Actinomycetota</taxon>
        <taxon>Actinomycetes</taxon>
        <taxon>Mycobacteriales</taxon>
        <taxon>Nocardiaceae</taxon>
        <taxon>Nocardia</taxon>
    </lineage>
</organism>